<organism evidence="12 13">
    <name type="scientific">Pseudomonas typographi</name>
    <dbReference type="NCBI Taxonomy" id="2715964"/>
    <lineage>
        <taxon>Bacteria</taxon>
        <taxon>Pseudomonadati</taxon>
        <taxon>Pseudomonadota</taxon>
        <taxon>Gammaproteobacteria</taxon>
        <taxon>Pseudomonadales</taxon>
        <taxon>Pseudomonadaceae</taxon>
        <taxon>Pseudomonas</taxon>
    </lineage>
</organism>
<evidence type="ECO:0000313" key="13">
    <source>
        <dbReference type="Proteomes" id="UP000805841"/>
    </source>
</evidence>
<feature type="transmembrane region" description="Helical" evidence="10">
    <location>
        <begin position="134"/>
        <end position="154"/>
    </location>
</feature>
<name>A0ABR7YXR3_9PSED</name>
<dbReference type="Proteomes" id="UP000805841">
    <property type="component" value="Unassembled WGS sequence"/>
</dbReference>
<accession>A0ABR7YXR3</accession>
<dbReference type="InterPro" id="IPR004268">
    <property type="entry name" value="MurJ"/>
</dbReference>
<dbReference type="RefSeq" id="WP_190417816.1">
    <property type="nucleotide sequence ID" value="NZ_JAAOCA010000004.1"/>
</dbReference>
<comment type="similarity">
    <text evidence="9 10 11">Belongs to the MurJ/MviN family.</text>
</comment>
<comment type="pathway">
    <text evidence="10">Cell wall biogenesis; peptidoglycan biosynthesis.</text>
</comment>
<keyword evidence="13" id="KW-1185">Reference proteome</keyword>
<feature type="transmembrane region" description="Helical" evidence="10">
    <location>
        <begin position="448"/>
        <end position="466"/>
    </location>
</feature>
<dbReference type="PRINTS" id="PR01806">
    <property type="entry name" value="VIRFACTRMVIN"/>
</dbReference>
<feature type="transmembrane region" description="Helical" evidence="10">
    <location>
        <begin position="354"/>
        <end position="374"/>
    </location>
</feature>
<keyword evidence="3 10" id="KW-0812">Transmembrane</keyword>
<dbReference type="HAMAP" id="MF_02078">
    <property type="entry name" value="MurJ_MviN"/>
    <property type="match status" value="1"/>
</dbReference>
<dbReference type="EMBL" id="JAAOCA010000004">
    <property type="protein sequence ID" value="MBD1597972.1"/>
    <property type="molecule type" value="Genomic_DNA"/>
</dbReference>
<keyword evidence="10 11" id="KW-0813">Transport</keyword>
<feature type="transmembrane region" description="Helical" evidence="10">
    <location>
        <begin position="27"/>
        <end position="45"/>
    </location>
</feature>
<keyword evidence="2 10" id="KW-1003">Cell membrane</keyword>
<evidence type="ECO:0000256" key="9">
    <source>
        <dbReference type="ARBA" id="ARBA00061532"/>
    </source>
</evidence>
<reference evidence="12 13" key="1">
    <citation type="journal article" date="2020" name="Insects">
        <title>Bacteria Belonging to Pseudomonas typographi sp. nov. from the Bark Beetle Ips typographus Have Genomic Potential to Aid in the Host Ecology.</title>
        <authorList>
            <person name="Peral-Aranega E."/>
            <person name="Saati-Santamaria Z."/>
            <person name="Kolarik M."/>
            <person name="Rivas R."/>
            <person name="Garcia-Fraile P."/>
        </authorList>
    </citation>
    <scope>NUCLEOTIDE SEQUENCE [LARGE SCALE GENOMIC DNA]</scope>
    <source>
        <strain evidence="12 13">CA3A</strain>
    </source>
</reference>
<proteinExistence type="inferred from homology"/>
<evidence type="ECO:0000256" key="4">
    <source>
        <dbReference type="ARBA" id="ARBA00022960"/>
    </source>
</evidence>
<dbReference type="PIRSF" id="PIRSF002869">
    <property type="entry name" value="MviN"/>
    <property type="match status" value="1"/>
</dbReference>
<comment type="subcellular location">
    <subcellularLocation>
        <location evidence="10">Cell inner membrane</location>
        <topology evidence="10">Multi-pass membrane protein</topology>
    </subcellularLocation>
    <subcellularLocation>
        <location evidence="1">Cell membrane</location>
        <topology evidence="1">Multi-pass membrane protein</topology>
    </subcellularLocation>
</comment>
<evidence type="ECO:0000256" key="2">
    <source>
        <dbReference type="ARBA" id="ARBA00022475"/>
    </source>
</evidence>
<evidence type="ECO:0000256" key="5">
    <source>
        <dbReference type="ARBA" id="ARBA00022984"/>
    </source>
</evidence>
<evidence type="ECO:0000256" key="11">
    <source>
        <dbReference type="PIRNR" id="PIRNR002869"/>
    </source>
</evidence>
<keyword evidence="7 10" id="KW-0472">Membrane</keyword>
<evidence type="ECO:0000256" key="7">
    <source>
        <dbReference type="ARBA" id="ARBA00023136"/>
    </source>
</evidence>
<gene>
    <name evidence="10 12" type="primary">murJ</name>
    <name evidence="12" type="ORF">HAQ05_04490</name>
</gene>
<feature type="transmembrane region" description="Helical" evidence="10">
    <location>
        <begin position="313"/>
        <end position="334"/>
    </location>
</feature>
<keyword evidence="4 10" id="KW-0133">Cell shape</keyword>
<feature type="transmembrane region" description="Helical" evidence="10">
    <location>
        <begin position="161"/>
        <end position="182"/>
    </location>
</feature>
<dbReference type="InterPro" id="IPR051050">
    <property type="entry name" value="Lipid_II_flippase_MurJ/MviN"/>
</dbReference>
<keyword evidence="6 10" id="KW-1133">Transmembrane helix</keyword>
<dbReference type="PANTHER" id="PTHR47019:SF1">
    <property type="entry name" value="LIPID II FLIPPASE MURJ"/>
    <property type="match status" value="1"/>
</dbReference>
<sequence>MNLLKSLAAVSSITMISRVLGFVRDTLIARIFGAGMASDAFFIAFKLPNLLRRIFAEGAFSQAFVPILAEYKHQQGEEATRTFVAYVAGMLTLALALVTVLGVLAAPWVIWLTAPGFANTPEKFQLTSALLRVTFPYILLISLSSLAGAVLNTWNRFSVPAFTPTLLNVSQIGFALFLTPYFDPPVMVLAWGVLAGGVLQILYQLPHLKKIGMLVLPRIAWRHSGTRRVMRKMLPAILGVSVSQVSLIINTIFASFLAAGSVSWMYYADRLMELPSGVLGVALGTILLPTLAKTYANKDRDEYSRILDWGLRLCFVLVLPCSVALALLAEPLTVSLFQYGKFDAFDAAMTQRALVAYAVGLLGIILIKVLAPGFYAQQNVRTPVKIAIFTLVVTQLLNLAFIVPLKHAGLALAISGGATLNAAMLYWQLRRQGLFQPQPGWAPFLGKLLLAVLAMAAALYGVMLWMPAWGAGGMLERLLRLAVLVAVGVAVYFSVLLGLGFRLKDFARRGLH</sequence>
<evidence type="ECO:0000256" key="6">
    <source>
        <dbReference type="ARBA" id="ARBA00022989"/>
    </source>
</evidence>
<feature type="transmembrane region" description="Helical" evidence="10">
    <location>
        <begin position="386"/>
        <end position="403"/>
    </location>
</feature>
<dbReference type="Pfam" id="PF03023">
    <property type="entry name" value="MurJ"/>
    <property type="match status" value="1"/>
</dbReference>
<feature type="transmembrane region" description="Helical" evidence="10">
    <location>
        <begin position="274"/>
        <end position="292"/>
    </location>
</feature>
<feature type="transmembrane region" description="Helical" evidence="10">
    <location>
        <begin position="236"/>
        <end position="262"/>
    </location>
</feature>
<dbReference type="PANTHER" id="PTHR47019">
    <property type="entry name" value="LIPID II FLIPPASE MURJ"/>
    <property type="match status" value="1"/>
</dbReference>
<dbReference type="CDD" id="cd13123">
    <property type="entry name" value="MATE_MurJ_like"/>
    <property type="match status" value="1"/>
</dbReference>
<feature type="transmembrane region" description="Helical" evidence="10">
    <location>
        <begin position="409"/>
        <end position="427"/>
    </location>
</feature>
<feature type="transmembrane region" description="Helical" evidence="10">
    <location>
        <begin position="83"/>
        <end position="114"/>
    </location>
</feature>
<evidence type="ECO:0000256" key="8">
    <source>
        <dbReference type="ARBA" id="ARBA00060041"/>
    </source>
</evidence>
<protein>
    <recommendedName>
        <fullName evidence="10">Probable lipid II flippase MurJ</fullName>
    </recommendedName>
</protein>
<evidence type="ECO:0000313" key="12">
    <source>
        <dbReference type="EMBL" id="MBD1597972.1"/>
    </source>
</evidence>
<comment type="function">
    <text evidence="8 10 11">Involved in peptidoglycan biosynthesis. Transports lipid-linked peptidoglycan precursors from the inner to the outer leaflet of the cytoplasmic membrane.</text>
</comment>
<dbReference type="NCBIfam" id="TIGR01695">
    <property type="entry name" value="murJ_mviN"/>
    <property type="match status" value="1"/>
</dbReference>
<evidence type="ECO:0000256" key="1">
    <source>
        <dbReference type="ARBA" id="ARBA00004651"/>
    </source>
</evidence>
<feature type="transmembrane region" description="Helical" evidence="10">
    <location>
        <begin position="478"/>
        <end position="501"/>
    </location>
</feature>
<evidence type="ECO:0000256" key="3">
    <source>
        <dbReference type="ARBA" id="ARBA00022692"/>
    </source>
</evidence>
<keyword evidence="5 10" id="KW-0573">Peptidoglycan synthesis</keyword>
<comment type="caution">
    <text evidence="12">The sequence shown here is derived from an EMBL/GenBank/DDBJ whole genome shotgun (WGS) entry which is preliminary data.</text>
</comment>
<keyword evidence="10 11" id="KW-0961">Cell wall biogenesis/degradation</keyword>
<keyword evidence="10" id="KW-0997">Cell inner membrane</keyword>
<feature type="transmembrane region" description="Helical" evidence="10">
    <location>
        <begin position="188"/>
        <end position="205"/>
    </location>
</feature>
<evidence type="ECO:0000256" key="10">
    <source>
        <dbReference type="HAMAP-Rule" id="MF_02078"/>
    </source>
</evidence>